<dbReference type="InterPro" id="IPR001356">
    <property type="entry name" value="HD"/>
</dbReference>
<protein>
    <recommendedName>
        <fullName evidence="6">Homeobox domain-containing protein</fullName>
    </recommendedName>
</protein>
<dbReference type="OrthoDB" id="3137333at2759"/>
<dbReference type="STRING" id="2018661.A0A2A2KNE3"/>
<evidence type="ECO:0000259" key="6">
    <source>
        <dbReference type="PROSITE" id="PS50071"/>
    </source>
</evidence>
<comment type="subcellular location">
    <subcellularLocation>
        <location evidence="1 3 4">Nucleus</location>
    </subcellularLocation>
</comment>
<dbReference type="GO" id="GO:0005634">
    <property type="term" value="C:nucleus"/>
    <property type="evidence" value="ECO:0007669"/>
    <property type="project" value="UniProtKB-SubCell"/>
</dbReference>
<reference evidence="7 8" key="1">
    <citation type="journal article" date="2017" name="Curr. Biol.">
        <title>Genome architecture and evolution of a unichromosomal asexual nematode.</title>
        <authorList>
            <person name="Fradin H."/>
            <person name="Zegar C."/>
            <person name="Gutwein M."/>
            <person name="Lucas J."/>
            <person name="Kovtun M."/>
            <person name="Corcoran D."/>
            <person name="Baugh L.R."/>
            <person name="Kiontke K."/>
            <person name="Gunsalus K."/>
            <person name="Fitch D.H."/>
            <person name="Piano F."/>
        </authorList>
    </citation>
    <scope>NUCLEOTIDE SEQUENCE [LARGE SCALE GENOMIC DNA]</scope>
    <source>
        <strain evidence="7">PF1309</strain>
    </source>
</reference>
<dbReference type="GO" id="GO:0000981">
    <property type="term" value="F:DNA-binding transcription factor activity, RNA polymerase II-specific"/>
    <property type="evidence" value="ECO:0007669"/>
    <property type="project" value="TreeGrafter"/>
</dbReference>
<dbReference type="Proteomes" id="UP000218231">
    <property type="component" value="Unassembled WGS sequence"/>
</dbReference>
<dbReference type="CDD" id="cd00086">
    <property type="entry name" value="homeodomain"/>
    <property type="match status" value="1"/>
</dbReference>
<gene>
    <name evidence="7" type="ORF">WR25_14831</name>
</gene>
<evidence type="ECO:0000256" key="2">
    <source>
        <dbReference type="ARBA" id="ARBA00022473"/>
    </source>
</evidence>
<evidence type="ECO:0000313" key="8">
    <source>
        <dbReference type="Proteomes" id="UP000218231"/>
    </source>
</evidence>
<dbReference type="InterPro" id="IPR050394">
    <property type="entry name" value="Homeobox_NK-like"/>
</dbReference>
<dbReference type="SMART" id="SM00389">
    <property type="entry name" value="HOX"/>
    <property type="match status" value="1"/>
</dbReference>
<dbReference type="PANTHER" id="PTHR24340">
    <property type="entry name" value="HOMEOBOX PROTEIN NKX"/>
    <property type="match status" value="1"/>
</dbReference>
<evidence type="ECO:0000256" key="5">
    <source>
        <dbReference type="SAM" id="MobiDB-lite"/>
    </source>
</evidence>
<feature type="DNA-binding region" description="Homeobox" evidence="3">
    <location>
        <begin position="191"/>
        <end position="238"/>
    </location>
</feature>
<dbReference type="Gene3D" id="1.10.10.60">
    <property type="entry name" value="Homeodomain-like"/>
    <property type="match status" value="1"/>
</dbReference>
<dbReference type="AlphaFoldDB" id="A0A2A2KNE3"/>
<evidence type="ECO:0000313" key="7">
    <source>
        <dbReference type="EMBL" id="PAV75343.1"/>
    </source>
</evidence>
<dbReference type="GO" id="GO:0030154">
    <property type="term" value="P:cell differentiation"/>
    <property type="evidence" value="ECO:0007669"/>
    <property type="project" value="TreeGrafter"/>
</dbReference>
<proteinExistence type="predicted"/>
<feature type="region of interest" description="Disordered" evidence="5">
    <location>
        <begin position="1"/>
        <end position="52"/>
    </location>
</feature>
<dbReference type="SUPFAM" id="SSF46689">
    <property type="entry name" value="Homeodomain-like"/>
    <property type="match status" value="1"/>
</dbReference>
<keyword evidence="2" id="KW-0217">Developmental protein</keyword>
<dbReference type="Pfam" id="PF00046">
    <property type="entry name" value="Homeodomain"/>
    <property type="match status" value="1"/>
</dbReference>
<evidence type="ECO:0000256" key="4">
    <source>
        <dbReference type="RuleBase" id="RU000682"/>
    </source>
</evidence>
<dbReference type="InterPro" id="IPR009057">
    <property type="entry name" value="Homeodomain-like_sf"/>
</dbReference>
<dbReference type="PROSITE" id="PS50071">
    <property type="entry name" value="HOMEOBOX_2"/>
    <property type="match status" value="1"/>
</dbReference>
<keyword evidence="3 4" id="KW-0539">Nucleus</keyword>
<accession>A0A2A2KNE3</accession>
<keyword evidence="8" id="KW-1185">Reference proteome</keyword>
<sequence length="305" mass="32972">MSVSKSDKSIFGKSNVMDRQNQNPDDVTHEDDVISHDASDDEQSNDEVQNSKGVLNKFSVSSILSPFESIARYQQHLLRMASVAAAAASSSAVTSTSGSSGNLTLDGTSSGLSSTPSLAFGYRPTAGLASNYFTGPFQNYPNDFTSYMTSNPSAAAAWYGNGDNRFAALIPCGIDPSRAAAHGIQLPMSQRRKRRVLFSQAQVYELERRFKQAKYLTAPEREQLANAINLTPTQVKICEGLKSPDSTKDFICENQQGSAESLPEIKSGMIAMNSSVYASAGSFSFPFGPQATTNVYYNQMRGVGW</sequence>
<keyword evidence="3 4" id="KW-0238">DNA-binding</keyword>
<dbReference type="GO" id="GO:0000978">
    <property type="term" value="F:RNA polymerase II cis-regulatory region sequence-specific DNA binding"/>
    <property type="evidence" value="ECO:0007669"/>
    <property type="project" value="TreeGrafter"/>
</dbReference>
<dbReference type="PANTHER" id="PTHR24340:SF41">
    <property type="entry name" value="MUSCLE-SPECIFIC HOMEOBOX PROTEIN TINMAN-RELATED"/>
    <property type="match status" value="1"/>
</dbReference>
<organism evidence="7 8">
    <name type="scientific">Diploscapter pachys</name>
    <dbReference type="NCBI Taxonomy" id="2018661"/>
    <lineage>
        <taxon>Eukaryota</taxon>
        <taxon>Metazoa</taxon>
        <taxon>Ecdysozoa</taxon>
        <taxon>Nematoda</taxon>
        <taxon>Chromadorea</taxon>
        <taxon>Rhabditida</taxon>
        <taxon>Rhabditina</taxon>
        <taxon>Rhabditomorpha</taxon>
        <taxon>Rhabditoidea</taxon>
        <taxon>Rhabditidae</taxon>
        <taxon>Diploscapter</taxon>
    </lineage>
</organism>
<dbReference type="EMBL" id="LIAE01008125">
    <property type="protein sequence ID" value="PAV75343.1"/>
    <property type="molecule type" value="Genomic_DNA"/>
</dbReference>
<comment type="caution">
    <text evidence="7">The sequence shown here is derived from an EMBL/GenBank/DDBJ whole genome shotgun (WGS) entry which is preliminary data.</text>
</comment>
<evidence type="ECO:0000256" key="3">
    <source>
        <dbReference type="PROSITE-ProRule" id="PRU00108"/>
    </source>
</evidence>
<feature type="domain" description="Homeobox" evidence="6">
    <location>
        <begin position="189"/>
        <end position="237"/>
    </location>
</feature>
<feature type="compositionally biased region" description="Basic and acidic residues" evidence="5">
    <location>
        <begin position="1"/>
        <end position="10"/>
    </location>
</feature>
<evidence type="ECO:0000256" key="1">
    <source>
        <dbReference type="ARBA" id="ARBA00004123"/>
    </source>
</evidence>
<feature type="compositionally biased region" description="Basic and acidic residues" evidence="5">
    <location>
        <begin position="26"/>
        <end position="38"/>
    </location>
</feature>
<keyword evidence="3 4" id="KW-0371">Homeobox</keyword>
<name>A0A2A2KNE3_9BILA</name>